<evidence type="ECO:0000313" key="2">
    <source>
        <dbReference type="Proteomes" id="UP000070589"/>
    </source>
</evidence>
<organism evidence="1 2">
    <name type="scientific">candidate division MSBL1 archaeon SCGC-AAA259D14</name>
    <dbReference type="NCBI Taxonomy" id="1698261"/>
    <lineage>
        <taxon>Archaea</taxon>
        <taxon>Methanobacteriati</taxon>
        <taxon>Methanobacteriota</taxon>
        <taxon>candidate division MSBL1</taxon>
    </lineage>
</organism>
<reference evidence="1 2" key="1">
    <citation type="journal article" date="2016" name="Sci. Rep.">
        <title>Metabolic traits of an uncultured archaeal lineage -MSBL1- from brine pools of the Red Sea.</title>
        <authorList>
            <person name="Mwirichia R."/>
            <person name="Alam I."/>
            <person name="Rashid M."/>
            <person name="Vinu M."/>
            <person name="Ba-Alawi W."/>
            <person name="Anthony Kamau A."/>
            <person name="Kamanda Ngugi D."/>
            <person name="Goker M."/>
            <person name="Klenk H.P."/>
            <person name="Bajic V."/>
            <person name="Stingl U."/>
        </authorList>
    </citation>
    <scope>NUCLEOTIDE SEQUENCE [LARGE SCALE GENOMIC DNA]</scope>
    <source>
        <strain evidence="1">SCGC-AAA259D14</strain>
    </source>
</reference>
<gene>
    <name evidence="1" type="ORF">AKJ62_04745</name>
</gene>
<dbReference type="Proteomes" id="UP000070589">
    <property type="component" value="Unassembled WGS sequence"/>
</dbReference>
<keyword evidence="2" id="KW-1185">Reference proteome</keyword>
<dbReference type="AlphaFoldDB" id="A0A133U377"/>
<sequence length="115" mass="13278">MDRLFVPLKTEPFQWFRSGKKKWELRGISSQFNRDTVVPSRSVELRKGYNGESIWGIVDCVETFGSLESVVDNLDFRAIIPPTETRGGFLSRAKELLSGYDEFIAFRVLIEDKEK</sequence>
<name>A0A133U377_9EURY</name>
<accession>A0A133U377</accession>
<protein>
    <recommendedName>
        <fullName evidence="3">ASCH domain-containing protein</fullName>
    </recommendedName>
</protein>
<dbReference type="EMBL" id="LHXL01000096">
    <property type="protein sequence ID" value="KXA88639.1"/>
    <property type="molecule type" value="Genomic_DNA"/>
</dbReference>
<evidence type="ECO:0000313" key="1">
    <source>
        <dbReference type="EMBL" id="KXA88639.1"/>
    </source>
</evidence>
<comment type="caution">
    <text evidence="1">The sequence shown here is derived from an EMBL/GenBank/DDBJ whole genome shotgun (WGS) entry which is preliminary data.</text>
</comment>
<evidence type="ECO:0008006" key="3">
    <source>
        <dbReference type="Google" id="ProtNLM"/>
    </source>
</evidence>
<proteinExistence type="predicted"/>